<sequence length="180" mass="21060">MGKVKVYKPQFFRDPIHLLAEHKDRLIAQKGKQIRNIWVAWDYKKDEWYKELPVVVEVDNCRIELCANRIGEYSISFDEINIASGLEDYHKKLKWEKNKLGCLHKVLNQRIRSIELIESTVHVSYLKEDQLSGKVTIDYVIDGIGFNLDDGYLAICNGLDENLIMTKNTYDKTIKRTNII</sequence>
<proteinExistence type="predicted"/>
<accession>A0ABU3XBF5</accession>
<reference evidence="1 2" key="1">
    <citation type="submission" date="2023-10" db="EMBL/GenBank/DDBJ databases">
        <title>Screening of Alkalihalobacillus lindianensis BZ-TG-R113 and Its Alleviation of Salt Stress on Rapeseed Growth.</title>
        <authorList>
            <person name="Zhao B."/>
            <person name="Guo T."/>
        </authorList>
    </citation>
    <scope>NUCLEOTIDE SEQUENCE [LARGE SCALE GENOMIC DNA]</scope>
    <source>
        <strain evidence="1 2">BZ-TG-R113</strain>
    </source>
</reference>
<comment type="caution">
    <text evidence="1">The sequence shown here is derived from an EMBL/GenBank/DDBJ whole genome shotgun (WGS) entry which is preliminary data.</text>
</comment>
<organism evidence="1 2">
    <name type="scientific">Alkalihalophilus lindianensis</name>
    <dbReference type="NCBI Taxonomy" id="1630542"/>
    <lineage>
        <taxon>Bacteria</taxon>
        <taxon>Bacillati</taxon>
        <taxon>Bacillota</taxon>
        <taxon>Bacilli</taxon>
        <taxon>Bacillales</taxon>
        <taxon>Bacillaceae</taxon>
        <taxon>Alkalihalophilus</taxon>
    </lineage>
</organism>
<dbReference type="EMBL" id="JAWJBA010000004">
    <property type="protein sequence ID" value="MDV2685225.1"/>
    <property type="molecule type" value="Genomic_DNA"/>
</dbReference>
<name>A0ABU3XBF5_9BACI</name>
<keyword evidence="2" id="KW-1185">Reference proteome</keyword>
<gene>
    <name evidence="1" type="ORF">RYX56_12755</name>
</gene>
<dbReference type="RefSeq" id="WP_317122429.1">
    <property type="nucleotide sequence ID" value="NZ_JAWJBA010000004.1"/>
</dbReference>
<protein>
    <submittedName>
        <fullName evidence="1">Uncharacterized protein</fullName>
    </submittedName>
</protein>
<evidence type="ECO:0000313" key="2">
    <source>
        <dbReference type="Proteomes" id="UP001287282"/>
    </source>
</evidence>
<dbReference type="Proteomes" id="UP001287282">
    <property type="component" value="Unassembled WGS sequence"/>
</dbReference>
<evidence type="ECO:0000313" key="1">
    <source>
        <dbReference type="EMBL" id="MDV2685225.1"/>
    </source>
</evidence>